<keyword evidence="5" id="KW-1185">Reference proteome</keyword>
<dbReference type="Gene3D" id="3.40.640.10">
    <property type="entry name" value="Type I PLP-dependent aspartate aminotransferase-like (Major domain)"/>
    <property type="match status" value="1"/>
</dbReference>
<dbReference type="SUPFAM" id="SSF53383">
    <property type="entry name" value="PLP-dependent transferases"/>
    <property type="match status" value="1"/>
</dbReference>
<proteinExistence type="inferred from homology"/>
<organism evidence="4 5">
    <name type="scientific">Chitinophaga rupis</name>
    <dbReference type="NCBI Taxonomy" id="573321"/>
    <lineage>
        <taxon>Bacteria</taxon>
        <taxon>Pseudomonadati</taxon>
        <taxon>Bacteroidota</taxon>
        <taxon>Chitinophagia</taxon>
        <taxon>Chitinophagales</taxon>
        <taxon>Chitinophagaceae</taxon>
        <taxon>Chitinophaga</taxon>
    </lineage>
</organism>
<evidence type="ECO:0000313" key="4">
    <source>
        <dbReference type="EMBL" id="SEL00436.1"/>
    </source>
</evidence>
<comment type="cofactor">
    <cofactor evidence="1">
        <name>pyridoxal 5'-phosphate</name>
        <dbReference type="ChEBI" id="CHEBI:597326"/>
    </cofactor>
</comment>
<sequence length="432" mass="48055">MNPQFKERLHKAIPGGAHTYSRGDDQFPSNAPSILERGEGAYVYDPAGNKYLDYGMGLRSVNIGYGNKEIADACYEEILKGNNLTRASTTELKAAELLIDLIPAVEMVKFAKHGSTVTSAAIKLARAFTGKKYVAVPLEHPFFSFDDWFIGSTVMQRGVPEETSRFTLKFNYNNLESVEQLFAQYPGQIAAVMLEAATTVAPQNDFLHRVKTVCEKNGALFIIDEMITGFRWNLRGAQAYFDIEPDLCTFGKAMANGFAVAALGGRREIMNIGSIQEEGKERVFLTSTTHGAEMSALGAFIKTVEILQRDNVIEHFWSYGQKLIDGLNGIAKTLDIADFFMVEGYPCSPNFVARGRDKEVSLAMRTLFAQEMINNGVLIPYIAISYAHKETELQMTLEAAQKALTVYKAALEDGYEKYLKSPVIKPVFRKFN</sequence>
<evidence type="ECO:0000313" key="5">
    <source>
        <dbReference type="Proteomes" id="UP000198984"/>
    </source>
</evidence>
<dbReference type="EMBL" id="FOBB01000001">
    <property type="protein sequence ID" value="SEL00436.1"/>
    <property type="molecule type" value="Genomic_DNA"/>
</dbReference>
<dbReference type="STRING" id="573321.SAMN04488505_1011299"/>
<dbReference type="OrthoDB" id="1286826at2"/>
<dbReference type="NCBIfam" id="NF004856">
    <property type="entry name" value="PRK06209.1"/>
    <property type="match status" value="1"/>
</dbReference>
<evidence type="ECO:0000256" key="3">
    <source>
        <dbReference type="RuleBase" id="RU003560"/>
    </source>
</evidence>
<dbReference type="GO" id="GO:0030170">
    <property type="term" value="F:pyridoxal phosphate binding"/>
    <property type="evidence" value="ECO:0007669"/>
    <property type="project" value="InterPro"/>
</dbReference>
<dbReference type="PANTHER" id="PTHR43713">
    <property type="entry name" value="GLUTAMATE-1-SEMIALDEHYDE 2,1-AMINOMUTASE"/>
    <property type="match status" value="1"/>
</dbReference>
<dbReference type="GO" id="GO:0008483">
    <property type="term" value="F:transaminase activity"/>
    <property type="evidence" value="ECO:0007669"/>
    <property type="project" value="InterPro"/>
</dbReference>
<evidence type="ECO:0000256" key="1">
    <source>
        <dbReference type="ARBA" id="ARBA00001933"/>
    </source>
</evidence>
<dbReference type="PANTHER" id="PTHR43713:SF3">
    <property type="entry name" value="GLUTAMATE-1-SEMIALDEHYDE 2,1-AMINOMUTASE 1, CHLOROPLASTIC-RELATED"/>
    <property type="match status" value="1"/>
</dbReference>
<dbReference type="InterPro" id="IPR005814">
    <property type="entry name" value="Aminotrans_3"/>
</dbReference>
<gene>
    <name evidence="4" type="ORF">SAMN04488505_1011299</name>
</gene>
<protein>
    <submittedName>
        <fullName evidence="4">Glutamate-1-semialdehyde 2,1-aminomutase</fullName>
    </submittedName>
</protein>
<dbReference type="Pfam" id="PF00202">
    <property type="entry name" value="Aminotran_3"/>
    <property type="match status" value="1"/>
</dbReference>
<dbReference type="InterPro" id="IPR015421">
    <property type="entry name" value="PyrdxlP-dep_Trfase_major"/>
</dbReference>
<dbReference type="RefSeq" id="WP_089907673.1">
    <property type="nucleotide sequence ID" value="NZ_FOBB01000001.1"/>
</dbReference>
<dbReference type="InterPro" id="IPR015422">
    <property type="entry name" value="PyrdxlP-dep_Trfase_small"/>
</dbReference>
<accession>A0A1H7LNF7</accession>
<reference evidence="4 5" key="1">
    <citation type="submission" date="2016-10" db="EMBL/GenBank/DDBJ databases">
        <authorList>
            <person name="de Groot N.N."/>
        </authorList>
    </citation>
    <scope>NUCLEOTIDE SEQUENCE [LARGE SCALE GENOMIC DNA]</scope>
    <source>
        <strain evidence="4 5">DSM 21039</strain>
    </source>
</reference>
<comment type="similarity">
    <text evidence="3">Belongs to the class-III pyridoxal-phosphate-dependent aminotransferase family.</text>
</comment>
<evidence type="ECO:0000256" key="2">
    <source>
        <dbReference type="ARBA" id="ARBA00022898"/>
    </source>
</evidence>
<dbReference type="AlphaFoldDB" id="A0A1H7LNF7"/>
<name>A0A1H7LNF7_9BACT</name>
<dbReference type="Gene3D" id="3.90.1150.10">
    <property type="entry name" value="Aspartate Aminotransferase, domain 1"/>
    <property type="match status" value="1"/>
</dbReference>
<dbReference type="InterPro" id="IPR015424">
    <property type="entry name" value="PyrdxlP-dep_Trfase"/>
</dbReference>
<dbReference type="Proteomes" id="UP000198984">
    <property type="component" value="Unassembled WGS sequence"/>
</dbReference>
<keyword evidence="2 3" id="KW-0663">Pyridoxal phosphate</keyword>